<dbReference type="GO" id="GO:0001669">
    <property type="term" value="C:acrosomal vesicle"/>
    <property type="evidence" value="ECO:0007669"/>
    <property type="project" value="TreeGrafter"/>
</dbReference>
<evidence type="ECO:0000256" key="5">
    <source>
        <dbReference type="SAM" id="Phobius"/>
    </source>
</evidence>
<dbReference type="PANTHER" id="PTHR47131:SF1">
    <property type="entry name" value="CATION CHANNEL SPERM-ASSOCIATED PROTEIN 3"/>
    <property type="match status" value="1"/>
</dbReference>
<dbReference type="Gene3D" id="1.10.287.70">
    <property type="match status" value="1"/>
</dbReference>
<feature type="transmembrane region" description="Helical" evidence="5">
    <location>
        <begin position="199"/>
        <end position="221"/>
    </location>
</feature>
<dbReference type="GO" id="GO:0048240">
    <property type="term" value="P:sperm capacitation"/>
    <property type="evidence" value="ECO:0007669"/>
    <property type="project" value="TreeGrafter"/>
</dbReference>
<feature type="transmembrane region" description="Helical" evidence="5">
    <location>
        <begin position="106"/>
        <end position="124"/>
    </location>
</feature>
<feature type="transmembrane region" description="Helical" evidence="5">
    <location>
        <begin position="71"/>
        <end position="94"/>
    </location>
</feature>
<keyword evidence="7" id="KW-0406">Ion transport</keyword>
<sequence>MRSRRSGIDHADSKLSVSRRLSKTFQDSLISQELSKMRKLGADIERDIEDLSKYRGTLHFVVAKTTTSRSFNVAIVGTILVNMITIALETLPAFQNKRAEKTFQTLSLVYLTIYTIEFFFKIFAEPVKYWQNNYNRMDFIVLAISYVTDVALGSDDNKADVSFLKIFRALRALRALRSISFIRPLQVLVSALIKTMASILYLVGLLLLLMFVWAMIGHYSFGRTPDAEAEEWGTIQFSMYQLWVLVTLDSWTDIHNKLLSRDFSEGLVATYIIPWIFVGNFIFTNLFIGVVVQNLEEAQAEEKALRDQKRAELFKKKKEFILEKQRRDLEELMKSQEKNGRVSLDDFLKNLAGTLDHEDVAPIKTLCCSRMWFETYMESLQYYEEAKQRVHRLHLRTATKLNEVLERRMTAMLVQSS</sequence>
<dbReference type="PANTHER" id="PTHR47131">
    <property type="entry name" value="CATION CHANNEL SPERM-ASSOCIATED PROTEIN 3"/>
    <property type="match status" value="1"/>
</dbReference>
<dbReference type="AlphaFoldDB" id="A0A2R5G0C3"/>
<proteinExistence type="predicted"/>
<comment type="subcellular location">
    <subcellularLocation>
        <location evidence="1">Membrane</location>
        <topology evidence="1">Multi-pass membrane protein</topology>
    </subcellularLocation>
</comment>
<evidence type="ECO:0000259" key="6">
    <source>
        <dbReference type="Pfam" id="PF00520"/>
    </source>
</evidence>
<reference evidence="7 8" key="1">
    <citation type="submission" date="2017-12" db="EMBL/GenBank/DDBJ databases">
        <title>Sequencing, de novo assembly and annotation of complete genome of a new Thraustochytrid species, strain FCC1311.</title>
        <authorList>
            <person name="Sedici K."/>
            <person name="Godart F."/>
            <person name="Aiese Cigliano R."/>
            <person name="Sanseverino W."/>
            <person name="Barakat M."/>
            <person name="Ortet P."/>
            <person name="Marechal E."/>
            <person name="Cagnac O."/>
            <person name="Amato A."/>
        </authorList>
    </citation>
    <scope>NUCLEOTIDE SEQUENCE [LARGE SCALE GENOMIC DNA]</scope>
</reference>
<evidence type="ECO:0000256" key="4">
    <source>
        <dbReference type="ARBA" id="ARBA00023136"/>
    </source>
</evidence>
<evidence type="ECO:0000313" key="7">
    <source>
        <dbReference type="EMBL" id="GBG24462.1"/>
    </source>
</evidence>
<dbReference type="InterPro" id="IPR027359">
    <property type="entry name" value="Volt_channel_dom_sf"/>
</dbReference>
<evidence type="ECO:0000256" key="2">
    <source>
        <dbReference type="ARBA" id="ARBA00022692"/>
    </source>
</evidence>
<evidence type="ECO:0000256" key="3">
    <source>
        <dbReference type="ARBA" id="ARBA00022989"/>
    </source>
</evidence>
<evidence type="ECO:0000313" key="8">
    <source>
        <dbReference type="Proteomes" id="UP000241890"/>
    </source>
</evidence>
<dbReference type="Gene3D" id="1.20.120.350">
    <property type="entry name" value="Voltage-gated potassium channels. Chain C"/>
    <property type="match status" value="1"/>
</dbReference>
<feature type="domain" description="Ion transport" evidence="6">
    <location>
        <begin position="69"/>
        <end position="302"/>
    </location>
</feature>
<keyword evidence="7" id="KW-0813">Transport</keyword>
<keyword evidence="3 5" id="KW-1133">Transmembrane helix</keyword>
<keyword evidence="8" id="KW-1185">Reference proteome</keyword>
<gene>
    <name evidence="7" type="ORF">FCC1311_006802</name>
</gene>
<keyword evidence="2 5" id="KW-0812">Transmembrane</keyword>
<dbReference type="GO" id="GO:0030317">
    <property type="term" value="P:flagellated sperm motility"/>
    <property type="evidence" value="ECO:0007669"/>
    <property type="project" value="TreeGrafter"/>
</dbReference>
<dbReference type="SUPFAM" id="SSF81324">
    <property type="entry name" value="Voltage-gated potassium channels"/>
    <property type="match status" value="1"/>
</dbReference>
<feature type="transmembrane region" description="Helical" evidence="5">
    <location>
        <begin position="272"/>
        <end position="292"/>
    </location>
</feature>
<keyword evidence="4 5" id="KW-0472">Membrane</keyword>
<evidence type="ECO:0000256" key="1">
    <source>
        <dbReference type="ARBA" id="ARBA00004141"/>
    </source>
</evidence>
<keyword evidence="7" id="KW-0407">Ion channel</keyword>
<dbReference type="GO" id="GO:0006814">
    <property type="term" value="P:sodium ion transport"/>
    <property type="evidence" value="ECO:0007669"/>
    <property type="project" value="TreeGrafter"/>
</dbReference>
<dbReference type="GO" id="GO:0005245">
    <property type="term" value="F:voltage-gated calcium channel activity"/>
    <property type="evidence" value="ECO:0007669"/>
    <property type="project" value="TreeGrafter"/>
</dbReference>
<organism evidence="7 8">
    <name type="scientific">Hondaea fermentalgiana</name>
    <dbReference type="NCBI Taxonomy" id="2315210"/>
    <lineage>
        <taxon>Eukaryota</taxon>
        <taxon>Sar</taxon>
        <taxon>Stramenopiles</taxon>
        <taxon>Bigyra</taxon>
        <taxon>Labyrinthulomycetes</taxon>
        <taxon>Thraustochytrida</taxon>
        <taxon>Thraustochytriidae</taxon>
        <taxon>Hondaea</taxon>
    </lineage>
</organism>
<dbReference type="GO" id="GO:0036128">
    <property type="term" value="C:CatSper complex"/>
    <property type="evidence" value="ECO:0007669"/>
    <property type="project" value="TreeGrafter"/>
</dbReference>
<dbReference type="Proteomes" id="UP000241890">
    <property type="component" value="Unassembled WGS sequence"/>
</dbReference>
<dbReference type="InterPro" id="IPR005821">
    <property type="entry name" value="Ion_trans_dom"/>
</dbReference>
<dbReference type="OrthoDB" id="416585at2759"/>
<protein>
    <submittedName>
        <fullName evidence="7">Sodium channel protein type 11 subunit alpha</fullName>
    </submittedName>
</protein>
<dbReference type="EMBL" id="BEYU01000006">
    <property type="protein sequence ID" value="GBG24462.1"/>
    <property type="molecule type" value="Genomic_DNA"/>
</dbReference>
<dbReference type="Pfam" id="PF00520">
    <property type="entry name" value="Ion_trans"/>
    <property type="match status" value="1"/>
</dbReference>
<accession>A0A2R5G0C3</accession>
<comment type="caution">
    <text evidence="7">The sequence shown here is derived from an EMBL/GenBank/DDBJ whole genome shotgun (WGS) entry which is preliminary data.</text>
</comment>
<name>A0A2R5G0C3_9STRA</name>
<dbReference type="InParanoid" id="A0A2R5G0C3"/>